<keyword evidence="2" id="KW-1185">Reference proteome</keyword>
<protein>
    <recommendedName>
        <fullName evidence="3">ISXO2-like transposase domain-containing protein</fullName>
    </recommendedName>
</protein>
<reference evidence="1" key="1">
    <citation type="journal article" date="2020" name="bioRxiv">
        <title>Chromosome-level reference genome of the European wasp spider Argiope bruennichi: a resource for studies on range expansion and evolutionary adaptation.</title>
        <authorList>
            <person name="Sheffer M.M."/>
            <person name="Hoppe A."/>
            <person name="Krehenwinkel H."/>
            <person name="Uhl G."/>
            <person name="Kuss A.W."/>
            <person name="Jensen L."/>
            <person name="Jensen C."/>
            <person name="Gillespie R.G."/>
            <person name="Hoff K.J."/>
            <person name="Prost S."/>
        </authorList>
    </citation>
    <scope>NUCLEOTIDE SEQUENCE</scope>
</reference>
<name>A0A8T0EU91_ARGBR</name>
<dbReference type="AlphaFoldDB" id="A0A8T0EU91"/>
<sequence>MIGSVVSTVEIDENEVGKIKYGRGRVNECLVQHNLHLKDPKTGAHTNAIEATWSAIKRALKNTPHKADYFDSYLFENVWRKNHDHSVDPDTFKAFKHDVIKVYTPWVRDHADYDRSSAS</sequence>
<dbReference type="EMBL" id="JABXBU010002072">
    <property type="protein sequence ID" value="KAF8777946.1"/>
    <property type="molecule type" value="Genomic_DNA"/>
</dbReference>
<reference evidence="1" key="2">
    <citation type="submission" date="2020-06" db="EMBL/GenBank/DDBJ databases">
        <authorList>
            <person name="Sheffer M."/>
        </authorList>
    </citation>
    <scope>NUCLEOTIDE SEQUENCE</scope>
</reference>
<organism evidence="1 2">
    <name type="scientific">Argiope bruennichi</name>
    <name type="common">Wasp spider</name>
    <name type="synonym">Aranea bruennichi</name>
    <dbReference type="NCBI Taxonomy" id="94029"/>
    <lineage>
        <taxon>Eukaryota</taxon>
        <taxon>Metazoa</taxon>
        <taxon>Ecdysozoa</taxon>
        <taxon>Arthropoda</taxon>
        <taxon>Chelicerata</taxon>
        <taxon>Arachnida</taxon>
        <taxon>Araneae</taxon>
        <taxon>Araneomorphae</taxon>
        <taxon>Entelegynae</taxon>
        <taxon>Araneoidea</taxon>
        <taxon>Araneidae</taxon>
        <taxon>Argiope</taxon>
    </lineage>
</organism>
<gene>
    <name evidence="1" type="ORF">HNY73_014726</name>
</gene>
<proteinExistence type="predicted"/>
<evidence type="ECO:0000313" key="1">
    <source>
        <dbReference type="EMBL" id="KAF8777946.1"/>
    </source>
</evidence>
<comment type="caution">
    <text evidence="1">The sequence shown here is derived from an EMBL/GenBank/DDBJ whole genome shotgun (WGS) entry which is preliminary data.</text>
</comment>
<evidence type="ECO:0008006" key="3">
    <source>
        <dbReference type="Google" id="ProtNLM"/>
    </source>
</evidence>
<evidence type="ECO:0000313" key="2">
    <source>
        <dbReference type="Proteomes" id="UP000807504"/>
    </source>
</evidence>
<accession>A0A8T0EU91</accession>
<dbReference type="Proteomes" id="UP000807504">
    <property type="component" value="Unassembled WGS sequence"/>
</dbReference>